<dbReference type="InterPro" id="IPR005135">
    <property type="entry name" value="Endo/exonuclease/phosphatase"/>
</dbReference>
<dbReference type="GO" id="GO:0004523">
    <property type="term" value="F:RNA-DNA hybrid ribonuclease activity"/>
    <property type="evidence" value="ECO:0007669"/>
    <property type="project" value="InterPro"/>
</dbReference>
<dbReference type="GO" id="GO:0042575">
    <property type="term" value="C:DNA polymerase complex"/>
    <property type="evidence" value="ECO:0007669"/>
    <property type="project" value="UniProtKB-ARBA"/>
</dbReference>
<dbReference type="InterPro" id="IPR036691">
    <property type="entry name" value="Endo/exonu/phosph_ase_sf"/>
</dbReference>
<dbReference type="Gene3D" id="3.30.420.10">
    <property type="entry name" value="Ribonuclease H-like superfamily/Ribonuclease H"/>
    <property type="match status" value="1"/>
</dbReference>
<sequence>METRDVRIAAVSDPYRPSRRLSSLPHGHLVYAVAEDPQAIIVTRNPPFDVCPPILDELSAVLRSARSPNVILAGDFNAKHQLWGPMETDERGLQLAQFVLSSDLVPLNDATSLPTFETPYSASWIDVTFATPSVMSAGYEWFVGEDTTFSEHRLVELLDALRRETWFSRVSGASLASSDALDLVLSGFYALYTRLYTRHLRPARARPTRKPWFTPALAIERVAVAAKRRRLQRTRDPQMRVVFRGQYTSAPAAFRQNIREARDVHVRGYTLSCVRGPFFSEPFKEAFGRLRQFRCLPSLIAPAGTLTSTHLESASLLLHMQIAVDDPTTDEAIHASTRALVAEPYHSRYQDVIFTYSEVVDVLRNTPDKSAPGPDHISPAIMKALFKYHPRFFLMVFNAAPHLGYFPRCWRTARVSFIHKPGRPPERTSSYRPICVSSVFGKTLERLLNGRRQHFLHKRDLIHPRQFGFTKGRSSLLALHELNTHLLHMKAQRMPAVLMSLDFHGAFDSVWHPLVLRYFRERDWPSGLYHLLRTFLADRSVFVRSHAGQPSGFTVSPLLWNVVIDSLLSLRIPRAVVIQAYADDTIIIIPAPSRDALGDLASRVLRRVVNWSRALKLSLSCDKTFCVFFSHGIGGMKRVRPTIRLSPTDPTLQFCDTLRVLGVVFDRRLSFFHHADYLRQKVALIASRVATFFAMQRSYVSPVHKVLMYRQVILQALTYACPVWWGEDHVDCRLYARLVTVQRVALLALTRAYRTTSTAALQVFLHAPPIDLEIEPQWVADAHAHVPLHPAVPVAVPFVRLTSAQARAAARSTAVHIYTDGSFTNASAGAAFLAFGHDGRVFSVGRFRLNRATSAYTAEVVTFQEAIHHALAACYTLLIAFYTDCLSLLQALASPRNSEPHVLFIRELLRRISRRVPLHVLHVPGHAGIFGNEVADVLATRASSVGLEQRSRSSYAGRYTFCGRHAGEKPTRTQSSLGHGRFPHYFHRFNLMREARCPCGSYSLDMSHVLHACPITASHTNRIEPQDAYLTHYLMFLEVLLHLHTYTDSLMVSCKVAATGAIPVRHCVSAGLASQGVVCAHLVSKPVGPSSLRPFSSPPEPVLLTTGTPGTLDYCSPLGCSVRRSCLPADFLLTAEAPARPLMLLSPCLFPTLPSGIVCAFEWTYTDTTPSWLSFRTVLVYQHPLISQRRDSRPSVVRPPRLPIRDLVLPWTFTGTSCPEFLLVLPGLTLRHYRRVFHCLLDSTHFPQDRPWLFTSTWPLSHPSPLCDSGPGLSEDPQGQH</sequence>
<evidence type="ECO:0008006" key="5">
    <source>
        <dbReference type="Google" id="ProtNLM"/>
    </source>
</evidence>
<evidence type="ECO:0000259" key="1">
    <source>
        <dbReference type="PROSITE" id="PS50878"/>
    </source>
</evidence>
<dbReference type="CDD" id="cd01650">
    <property type="entry name" value="RT_nLTR_like"/>
    <property type="match status" value="1"/>
</dbReference>
<proteinExistence type="predicted"/>
<evidence type="ECO:0000313" key="3">
    <source>
        <dbReference type="EMBL" id="KAH7963872.1"/>
    </source>
</evidence>
<gene>
    <name evidence="3" type="ORF">HPB52_023745</name>
</gene>
<reference evidence="3" key="2">
    <citation type="submission" date="2021-09" db="EMBL/GenBank/DDBJ databases">
        <authorList>
            <person name="Jia N."/>
            <person name="Wang J."/>
            <person name="Shi W."/>
            <person name="Du L."/>
            <person name="Sun Y."/>
            <person name="Zhan W."/>
            <person name="Jiang J."/>
            <person name="Wang Q."/>
            <person name="Zhang B."/>
            <person name="Ji P."/>
            <person name="Sakyi L.B."/>
            <person name="Cui X."/>
            <person name="Yuan T."/>
            <person name="Jiang B."/>
            <person name="Yang W."/>
            <person name="Lam T.T.-Y."/>
            <person name="Chang Q."/>
            <person name="Ding S."/>
            <person name="Wang X."/>
            <person name="Zhu J."/>
            <person name="Ruan X."/>
            <person name="Zhao L."/>
            <person name="Wei J."/>
            <person name="Que T."/>
            <person name="Du C."/>
            <person name="Cheng J."/>
            <person name="Dai P."/>
            <person name="Han X."/>
            <person name="Huang E."/>
            <person name="Gao Y."/>
            <person name="Liu J."/>
            <person name="Shao H."/>
            <person name="Ye R."/>
            <person name="Li L."/>
            <person name="Wei W."/>
            <person name="Wang X."/>
            <person name="Wang C."/>
            <person name="Huo Q."/>
            <person name="Li W."/>
            <person name="Guo W."/>
            <person name="Chen H."/>
            <person name="Chen S."/>
            <person name="Zhou L."/>
            <person name="Zhou L."/>
            <person name="Ni X."/>
            <person name="Tian J."/>
            <person name="Zhou Y."/>
            <person name="Sheng Y."/>
            <person name="Liu T."/>
            <person name="Pan Y."/>
            <person name="Xia L."/>
            <person name="Li J."/>
            <person name="Zhao F."/>
            <person name="Cao W."/>
        </authorList>
    </citation>
    <scope>NUCLEOTIDE SEQUENCE</scope>
    <source>
        <strain evidence="3">Rsan-2018</strain>
        <tissue evidence="3">Larvae</tissue>
    </source>
</reference>
<dbReference type="Pfam" id="PF00075">
    <property type="entry name" value="RNase_H"/>
    <property type="match status" value="1"/>
</dbReference>
<comment type="caution">
    <text evidence="3">The sequence shown here is derived from an EMBL/GenBank/DDBJ whole genome shotgun (WGS) entry which is preliminary data.</text>
</comment>
<dbReference type="EMBL" id="JABSTV010001249">
    <property type="protein sequence ID" value="KAH7963872.1"/>
    <property type="molecule type" value="Genomic_DNA"/>
</dbReference>
<dbReference type="InterPro" id="IPR043502">
    <property type="entry name" value="DNA/RNA_pol_sf"/>
</dbReference>
<dbReference type="SUPFAM" id="SSF53098">
    <property type="entry name" value="Ribonuclease H-like"/>
    <property type="match status" value="1"/>
</dbReference>
<name>A0A9D4Q3W3_RHISA</name>
<evidence type="ECO:0000313" key="4">
    <source>
        <dbReference type="Proteomes" id="UP000821837"/>
    </source>
</evidence>
<dbReference type="Proteomes" id="UP000821837">
    <property type="component" value="Chromosome 3"/>
</dbReference>
<dbReference type="Gene3D" id="3.60.10.10">
    <property type="entry name" value="Endonuclease/exonuclease/phosphatase"/>
    <property type="match status" value="1"/>
</dbReference>
<dbReference type="PANTHER" id="PTHR19446">
    <property type="entry name" value="REVERSE TRANSCRIPTASES"/>
    <property type="match status" value="1"/>
</dbReference>
<keyword evidence="4" id="KW-1185">Reference proteome</keyword>
<accession>A0A9D4Q3W3</accession>
<dbReference type="PROSITE" id="PS50879">
    <property type="entry name" value="RNASE_H_1"/>
    <property type="match status" value="1"/>
</dbReference>
<dbReference type="InterPro" id="IPR036397">
    <property type="entry name" value="RNaseH_sf"/>
</dbReference>
<feature type="domain" description="Reverse transcriptase" evidence="1">
    <location>
        <begin position="399"/>
        <end position="665"/>
    </location>
</feature>
<dbReference type="Pfam" id="PF14529">
    <property type="entry name" value="Exo_endo_phos_2"/>
    <property type="match status" value="1"/>
</dbReference>
<reference evidence="3" key="1">
    <citation type="journal article" date="2020" name="Cell">
        <title>Large-Scale Comparative Analyses of Tick Genomes Elucidate Their Genetic Diversity and Vector Capacities.</title>
        <authorList>
            <consortium name="Tick Genome and Microbiome Consortium (TIGMIC)"/>
            <person name="Jia N."/>
            <person name="Wang J."/>
            <person name="Shi W."/>
            <person name="Du L."/>
            <person name="Sun Y."/>
            <person name="Zhan W."/>
            <person name="Jiang J.F."/>
            <person name="Wang Q."/>
            <person name="Zhang B."/>
            <person name="Ji P."/>
            <person name="Bell-Sakyi L."/>
            <person name="Cui X.M."/>
            <person name="Yuan T.T."/>
            <person name="Jiang B.G."/>
            <person name="Yang W.F."/>
            <person name="Lam T.T."/>
            <person name="Chang Q.C."/>
            <person name="Ding S.J."/>
            <person name="Wang X.J."/>
            <person name="Zhu J.G."/>
            <person name="Ruan X.D."/>
            <person name="Zhao L."/>
            <person name="Wei J.T."/>
            <person name="Ye R.Z."/>
            <person name="Que T.C."/>
            <person name="Du C.H."/>
            <person name="Zhou Y.H."/>
            <person name="Cheng J.X."/>
            <person name="Dai P.F."/>
            <person name="Guo W.B."/>
            <person name="Han X.H."/>
            <person name="Huang E.J."/>
            <person name="Li L.F."/>
            <person name="Wei W."/>
            <person name="Gao Y.C."/>
            <person name="Liu J.Z."/>
            <person name="Shao H.Z."/>
            <person name="Wang X."/>
            <person name="Wang C.C."/>
            <person name="Yang T.C."/>
            <person name="Huo Q.B."/>
            <person name="Li W."/>
            <person name="Chen H.Y."/>
            <person name="Chen S.E."/>
            <person name="Zhou L.G."/>
            <person name="Ni X.B."/>
            <person name="Tian J.H."/>
            <person name="Sheng Y."/>
            <person name="Liu T."/>
            <person name="Pan Y.S."/>
            <person name="Xia L.Y."/>
            <person name="Li J."/>
            <person name="Zhao F."/>
            <person name="Cao W.C."/>
        </authorList>
    </citation>
    <scope>NUCLEOTIDE SEQUENCE</scope>
    <source>
        <strain evidence="3">Rsan-2018</strain>
    </source>
</reference>
<dbReference type="CDD" id="cd09276">
    <property type="entry name" value="Rnase_HI_RT_non_LTR"/>
    <property type="match status" value="1"/>
</dbReference>
<dbReference type="InterPro" id="IPR012337">
    <property type="entry name" value="RNaseH-like_sf"/>
</dbReference>
<dbReference type="GO" id="GO:0003676">
    <property type="term" value="F:nucleic acid binding"/>
    <property type="evidence" value="ECO:0007669"/>
    <property type="project" value="InterPro"/>
</dbReference>
<protein>
    <recommendedName>
        <fullName evidence="5">Tick transposon</fullName>
    </recommendedName>
</protein>
<evidence type="ECO:0000259" key="2">
    <source>
        <dbReference type="PROSITE" id="PS50879"/>
    </source>
</evidence>
<dbReference type="GO" id="GO:0071897">
    <property type="term" value="P:DNA biosynthetic process"/>
    <property type="evidence" value="ECO:0007669"/>
    <property type="project" value="UniProtKB-ARBA"/>
</dbReference>
<dbReference type="VEuPathDB" id="VectorBase:RSAN_053897"/>
<dbReference type="InterPro" id="IPR000477">
    <property type="entry name" value="RT_dom"/>
</dbReference>
<dbReference type="SUPFAM" id="SSF56219">
    <property type="entry name" value="DNase I-like"/>
    <property type="match status" value="1"/>
</dbReference>
<dbReference type="PROSITE" id="PS50878">
    <property type="entry name" value="RT_POL"/>
    <property type="match status" value="1"/>
</dbReference>
<dbReference type="InterPro" id="IPR002156">
    <property type="entry name" value="RNaseH_domain"/>
</dbReference>
<feature type="domain" description="RNase H type-1" evidence="2">
    <location>
        <begin position="811"/>
        <end position="944"/>
    </location>
</feature>
<dbReference type="Pfam" id="PF00078">
    <property type="entry name" value="RVT_1"/>
    <property type="match status" value="1"/>
</dbReference>
<organism evidence="3 4">
    <name type="scientific">Rhipicephalus sanguineus</name>
    <name type="common">Brown dog tick</name>
    <name type="synonym">Ixodes sanguineus</name>
    <dbReference type="NCBI Taxonomy" id="34632"/>
    <lineage>
        <taxon>Eukaryota</taxon>
        <taxon>Metazoa</taxon>
        <taxon>Ecdysozoa</taxon>
        <taxon>Arthropoda</taxon>
        <taxon>Chelicerata</taxon>
        <taxon>Arachnida</taxon>
        <taxon>Acari</taxon>
        <taxon>Parasitiformes</taxon>
        <taxon>Ixodida</taxon>
        <taxon>Ixodoidea</taxon>
        <taxon>Ixodidae</taxon>
        <taxon>Rhipicephalinae</taxon>
        <taxon>Rhipicephalus</taxon>
        <taxon>Rhipicephalus</taxon>
    </lineage>
</organism>
<dbReference type="SUPFAM" id="SSF56672">
    <property type="entry name" value="DNA/RNA polymerases"/>
    <property type="match status" value="1"/>
</dbReference>